<dbReference type="PANTHER" id="PTHR12210">
    <property type="entry name" value="DULLARD PROTEIN PHOSPHATASE"/>
    <property type="match status" value="1"/>
</dbReference>
<dbReference type="FunFam" id="3.40.50.1000:FF:000121">
    <property type="entry name" value="Uncharacterized protein"/>
    <property type="match status" value="1"/>
</dbReference>
<dbReference type="CDD" id="cd07521">
    <property type="entry name" value="HAD_FCP1-like"/>
    <property type="match status" value="1"/>
</dbReference>
<name>A0AAD1X6W2_EUPCR</name>
<keyword evidence="3" id="KW-1185">Reference proteome</keyword>
<dbReference type="PROSITE" id="PS50969">
    <property type="entry name" value="FCP1"/>
    <property type="match status" value="1"/>
</dbReference>
<dbReference type="EMBL" id="CAMPGE010001155">
    <property type="protein sequence ID" value="CAI2359926.1"/>
    <property type="molecule type" value="Genomic_DNA"/>
</dbReference>
<sequence>MDNKLTLPSNILEINNGNNKEESKSFYGKETKCYSKKMNKATKNNCFKISKPKLEVVNNYEDKKIAKSPTQIISQDAYFSITSCDFSTHKKSNDQSILNLKLKESPNYQSIMDLWRDQQTYTTILSQPNQHFTSSYFTRQCDDQEMENTDEGIRADERTIPQIRMINLVQAVRSNKISEELNLLLQSSKRFKITEVNSQLKKGKQIDLSPIAKEEHKEKTPDHCDSSQELYATSHFPTKFQNKTLVQESELDHTHLDLDNSAIFKEETQIIIKKNCKDNSKTNIPASSGIIKNTIPVFKAKLMNKNPINKPTPIIEIKITGPDEDSQEENKDETLTIDDLVSKANFRSSTQILKKDYIDNKLEKDTIEGEMVYSEDESYLLPQRQSTNLLTEDYENEIHKLHMLQSLQALQYLKTIKPPPISELKDKLVFLPEKKSKKKTLIFDMDETLIHCVDSIQDENPQYVIKVILEEEEVQAGINIRPYALECLEAVNQKFEVIVFTASHQTYADAVLDFLDPQKELIKKRLYRDSCYETEEGVYIKDLRIFANRNLKDLIIVDNAVYSFGFQLNNGIPIIPFYDDQNDEELFHLVPFLEILADSKDIREKNIEAFQLEQMASKNELCDFNRICEISETFAGERFEDDLNESQTDGYLNID</sequence>
<dbReference type="InterPro" id="IPR023214">
    <property type="entry name" value="HAD_sf"/>
</dbReference>
<dbReference type="InterPro" id="IPR036412">
    <property type="entry name" value="HAD-like_sf"/>
</dbReference>
<dbReference type="SMART" id="SM00577">
    <property type="entry name" value="CPDc"/>
    <property type="match status" value="1"/>
</dbReference>
<dbReference type="InterPro" id="IPR050365">
    <property type="entry name" value="TIM50"/>
</dbReference>
<dbReference type="InterPro" id="IPR004274">
    <property type="entry name" value="FCP1_dom"/>
</dbReference>
<gene>
    <name evidence="2" type="ORF">ECRASSUSDP1_LOCUS1220</name>
</gene>
<dbReference type="Gene3D" id="3.40.50.1000">
    <property type="entry name" value="HAD superfamily/HAD-like"/>
    <property type="match status" value="1"/>
</dbReference>
<evidence type="ECO:0000313" key="2">
    <source>
        <dbReference type="EMBL" id="CAI2359926.1"/>
    </source>
</evidence>
<reference evidence="2" key="1">
    <citation type="submission" date="2023-07" db="EMBL/GenBank/DDBJ databases">
        <authorList>
            <consortium name="AG Swart"/>
            <person name="Singh M."/>
            <person name="Singh A."/>
            <person name="Seah K."/>
            <person name="Emmerich C."/>
        </authorList>
    </citation>
    <scope>NUCLEOTIDE SEQUENCE</scope>
    <source>
        <strain evidence="2">DP1</strain>
    </source>
</reference>
<protein>
    <recommendedName>
        <fullName evidence="1">FCP1 homology domain-containing protein</fullName>
    </recommendedName>
</protein>
<dbReference type="Pfam" id="PF03031">
    <property type="entry name" value="NIF"/>
    <property type="match status" value="1"/>
</dbReference>
<dbReference type="SUPFAM" id="SSF56784">
    <property type="entry name" value="HAD-like"/>
    <property type="match status" value="1"/>
</dbReference>
<dbReference type="AlphaFoldDB" id="A0AAD1X6W2"/>
<dbReference type="GO" id="GO:0016791">
    <property type="term" value="F:phosphatase activity"/>
    <property type="evidence" value="ECO:0007669"/>
    <property type="project" value="InterPro"/>
</dbReference>
<dbReference type="InterPro" id="IPR011948">
    <property type="entry name" value="Dullard_phosphatase"/>
</dbReference>
<accession>A0AAD1X6W2</accession>
<evidence type="ECO:0000259" key="1">
    <source>
        <dbReference type="PROSITE" id="PS50969"/>
    </source>
</evidence>
<dbReference type="Proteomes" id="UP001295684">
    <property type="component" value="Unassembled WGS sequence"/>
</dbReference>
<organism evidence="2 3">
    <name type="scientific">Euplotes crassus</name>
    <dbReference type="NCBI Taxonomy" id="5936"/>
    <lineage>
        <taxon>Eukaryota</taxon>
        <taxon>Sar</taxon>
        <taxon>Alveolata</taxon>
        <taxon>Ciliophora</taxon>
        <taxon>Intramacronucleata</taxon>
        <taxon>Spirotrichea</taxon>
        <taxon>Hypotrichia</taxon>
        <taxon>Euplotida</taxon>
        <taxon>Euplotidae</taxon>
        <taxon>Moneuplotes</taxon>
    </lineage>
</organism>
<proteinExistence type="predicted"/>
<evidence type="ECO:0000313" key="3">
    <source>
        <dbReference type="Proteomes" id="UP001295684"/>
    </source>
</evidence>
<feature type="domain" description="FCP1 homology" evidence="1">
    <location>
        <begin position="434"/>
        <end position="596"/>
    </location>
</feature>
<comment type="caution">
    <text evidence="2">The sequence shown here is derived from an EMBL/GenBank/DDBJ whole genome shotgun (WGS) entry which is preliminary data.</text>
</comment>
<dbReference type="NCBIfam" id="TIGR02251">
    <property type="entry name" value="HIF-SF_euk"/>
    <property type="match status" value="1"/>
</dbReference>